<evidence type="ECO:0000313" key="10">
    <source>
        <dbReference type="EMBL" id="CAI3983116.1"/>
    </source>
</evidence>
<dbReference type="InterPro" id="IPR018170">
    <property type="entry name" value="Aldo/ket_reductase_CS"/>
</dbReference>
<reference evidence="11 12" key="2">
    <citation type="submission" date="2024-05" db="EMBL/GenBank/DDBJ databases">
        <authorList>
            <person name="Chen Y."/>
            <person name="Shah S."/>
            <person name="Dougan E. K."/>
            <person name="Thang M."/>
            <person name="Chan C."/>
        </authorList>
    </citation>
    <scope>NUCLEOTIDE SEQUENCE [LARGE SCALE GENOMIC DNA]</scope>
</reference>
<gene>
    <name evidence="10" type="ORF">C1SCF055_LOCUS10761</name>
</gene>
<dbReference type="InterPro" id="IPR020471">
    <property type="entry name" value="AKR"/>
</dbReference>
<dbReference type="InterPro" id="IPR011989">
    <property type="entry name" value="ARM-like"/>
</dbReference>
<dbReference type="OrthoDB" id="416253at2759"/>
<sequence>MQVAVDPEVLYQVFRHSYSPNAQERRQAEAFLEEAAFQPGLLPALLHVTNAAQEVPIRQAAAIQLKNQLRRWCRIGLEGEPGYTERDKAPVRQQLVDSAIAAVGEKGVRVQLAECFRLVALHDFPSEWPGVVERLVVGLRSEQNAETLGSLLLLRQLFKVLELRVLARRQDLEQVSTQSLPALLQLSPVLAQAAAAKSAEAFEMLKLVLKCLYSGTVTAVPGQVQKDIRHWMELLLTVSEWKMAVPPAGFEQEVQEATCEAKCRKWVFQILLRFYQKHCHTRRCAEGMEDFVKAWNDLYEVPVARACLQEACARQQGTWVPKKSLSLALLCLAEACRREAAFEALKPNLQQLLEHGIFPQVRFGEEELQLWQDDPEELIRELLSESDSSTQPHQAAIELVERLLLYHHKEILLPLLQFCHRHLETEAKDAAACSNQDGALVLLGLMAEYLAELDPLQAEVKARKRRGKSKAQHSVSIEELISRYVRPAMTSQAAFLRLRGAWCLGRFAHHAPKLGRPGVAGGATCDCVRMLGDKELPVRVVAASCLEDLLSREDQEVHAAVGLQLAPAMEQLLVTLADVQSEDVASALQRLVENFPQEVVPFALQLAATLARQFGSAETSNNSERMSAESTLSTIISVLQACAGLQRAEDPREQQRRCALFASLAEPLLPVVLHSLQAEGVAFLEDGLQVLAHLTAFCASPIPDNLWEPLPRIFQAVCGGSTESHPLPLILQNGWAHDHMSSMLEPLLNYVGRGPVDVILQSCDCAQMIFGIVRKVVQIGGLGAEQEAAAAADLEAALFAYATPPAADAWLGPYLCEFWTRLSGETGTHQLRRSLLVALATLLWYNPELFLRCADEKGFSTQIFEVWMQKISAVQRRDHRKVTMLAFLQLFRLGCTQALPPNVAAGLPHLMQQVALQSNQLIRLRKGSAPEPVDHGDSGSEDAVPNGGGPELEQILHKLQTAPEPDEDEDSEASDELEDLEEGKIVDFEAQRPSRLVAVEELLLLRQMLREAPAPMQQQVNTWIGGKLPAWLFQHLRNSKCTASAAADGLEIKRPTERVALVLGVATSNWQQPLLRALDVARGAPQAGVPSYAESSLPGAFASERDAKDLPKACDVLSLTTEIVAPEDRGLWCAKANAALPEEIRIFGRSGPLPSDFHAERCCMRRYFTCLLPTELLIVDNLEETTPAQNGYMDTTLEDASAGFNLKRTIFPPPEARRKHAKKQHQAGWGEGDDGEERLGQFFRLKEILREFQGEHLFHNFSQQALKPSDTLARRFVYRCRAVPGALTKAGASHVGLTVAVDSLAPGQLRGMAGLAIALQRQLLPDSYLEAAFSEEQLLTVPMVPEGTEYQAQCVFRKDFHHLLQPFFESDEAKNFQRKVEEKISREVLGKVFDMWFEDQLMPLTRTLTAEFYKGPAVSQMVAEVPAKYAEVLRLLREAEQSGKWPACSKGREKVIKLSSEGTHGSFTVGSMPASMEAPNGTKLFPELAMRCFELERELKPGRCSSTIAINKRAQFLPHIDSGAGAGQGISLIVGLGDYSGGELCVEDEVHDIRYKPLEFNGWTQRHWTKPFDGDRFSLVWFTPAGCENSPGLEMMQGLMKAQGSSASSRSLSLRNGLQLPRLGMGTWQLSDKEGSSSCEGAVHAALEAGCRLFDTASIYKNEAAVGRALQTWTGEGVYVTSKCSPYEMGYEKAQEACRNSLQRLGLRQLDLYLIHWPALPKKPHASPLHRRARHETWKALEELYRQQLVRAIGVSNFTASHLQQLIEDGIDMLPMVNQIEVHPLYQPKETIDFCRKHGIVVEAYSPLGGGSASNAARASDGEVDGTRLLLTHPSVQKVSEETGKTTAQVLLRWALQQDFMVIPRSSKPARIQENFDIFDFELSEEHMRSISELGEGQKFCWDPKGVS</sequence>
<dbReference type="FunFam" id="3.20.20.100:FF:000002">
    <property type="entry name" value="2,5-diketo-D-gluconic acid reductase A"/>
    <property type="match status" value="1"/>
</dbReference>
<feature type="domain" description="Importin N-terminal" evidence="9">
    <location>
        <begin position="28"/>
        <end position="101"/>
    </location>
</feature>
<keyword evidence="5" id="KW-0653">Protein transport</keyword>
<dbReference type="GO" id="GO:0005635">
    <property type="term" value="C:nuclear envelope"/>
    <property type="evidence" value="ECO:0007669"/>
    <property type="project" value="TreeGrafter"/>
</dbReference>
<evidence type="ECO:0000256" key="6">
    <source>
        <dbReference type="ARBA" id="ARBA00023002"/>
    </source>
</evidence>
<dbReference type="CDD" id="cd19071">
    <property type="entry name" value="AKR_AKR1-5-like"/>
    <property type="match status" value="1"/>
</dbReference>
<dbReference type="GO" id="GO:0003723">
    <property type="term" value="F:RNA binding"/>
    <property type="evidence" value="ECO:0007669"/>
    <property type="project" value="InterPro"/>
</dbReference>
<evidence type="ECO:0000313" key="11">
    <source>
        <dbReference type="EMBL" id="CAL4770428.1"/>
    </source>
</evidence>
<dbReference type="Gene3D" id="3.30.70.660">
    <property type="entry name" value="Pseudouridine synthase I, catalytic domain, C-terminal subdomain"/>
    <property type="match status" value="1"/>
</dbReference>
<evidence type="ECO:0000256" key="2">
    <source>
        <dbReference type="ARBA" id="ARBA00004496"/>
    </source>
</evidence>
<dbReference type="EMBL" id="CAMXCT030000778">
    <property type="protein sequence ID" value="CAL4770428.1"/>
    <property type="molecule type" value="Genomic_DNA"/>
</dbReference>
<feature type="compositionally biased region" description="Acidic residues" evidence="8">
    <location>
        <begin position="964"/>
        <end position="981"/>
    </location>
</feature>
<keyword evidence="12" id="KW-1185">Reference proteome</keyword>
<dbReference type="GO" id="GO:0016616">
    <property type="term" value="F:oxidoreductase activity, acting on the CH-OH group of donors, NAD or NADP as acceptor"/>
    <property type="evidence" value="ECO:0007669"/>
    <property type="project" value="UniProtKB-ARBA"/>
</dbReference>
<feature type="region of interest" description="Disordered" evidence="8">
    <location>
        <begin position="928"/>
        <end position="983"/>
    </location>
</feature>
<evidence type="ECO:0000256" key="5">
    <source>
        <dbReference type="ARBA" id="ARBA00022927"/>
    </source>
</evidence>
<dbReference type="InterPro" id="IPR020103">
    <property type="entry name" value="PsdUridine_synth_cat_dom_sf"/>
</dbReference>
<name>A0A9P1C134_9DINO</name>
<dbReference type="InterPro" id="IPR016024">
    <property type="entry name" value="ARM-type_fold"/>
</dbReference>
<dbReference type="InterPro" id="IPR020095">
    <property type="entry name" value="PsdUridine_synth_TruA_C"/>
</dbReference>
<organism evidence="10">
    <name type="scientific">Cladocopium goreaui</name>
    <dbReference type="NCBI Taxonomy" id="2562237"/>
    <lineage>
        <taxon>Eukaryota</taxon>
        <taxon>Sar</taxon>
        <taxon>Alveolata</taxon>
        <taxon>Dinophyceae</taxon>
        <taxon>Suessiales</taxon>
        <taxon>Symbiodiniaceae</taxon>
        <taxon>Cladocopium</taxon>
    </lineage>
</organism>
<comment type="caution">
    <text evidence="10">The sequence shown here is derived from an EMBL/GenBank/DDBJ whole genome shotgun (WGS) entry which is preliminary data.</text>
</comment>
<dbReference type="InterPro" id="IPR001494">
    <property type="entry name" value="Importin-beta_N"/>
</dbReference>
<keyword evidence="3" id="KW-0813">Transport</keyword>
<proteinExistence type="predicted"/>
<dbReference type="GO" id="GO:0009982">
    <property type="term" value="F:pseudouridine synthase activity"/>
    <property type="evidence" value="ECO:0007669"/>
    <property type="project" value="InterPro"/>
</dbReference>
<keyword evidence="6" id="KW-0560">Oxidoreductase</keyword>
<dbReference type="PANTHER" id="PTHR10997:SF18">
    <property type="entry name" value="D-IMPORTIN 7_RANBP7"/>
    <property type="match status" value="1"/>
</dbReference>
<dbReference type="PANTHER" id="PTHR10997">
    <property type="entry name" value="IMPORTIN-7, 8, 11"/>
    <property type="match status" value="1"/>
</dbReference>
<dbReference type="PROSITE" id="PS00062">
    <property type="entry name" value="ALDOKETO_REDUCTASE_2"/>
    <property type="match status" value="1"/>
</dbReference>
<dbReference type="Gene3D" id="3.20.20.100">
    <property type="entry name" value="NADP-dependent oxidoreductase domain"/>
    <property type="match status" value="1"/>
</dbReference>
<dbReference type="InterPro" id="IPR013713">
    <property type="entry name" value="XPO2_central"/>
</dbReference>
<dbReference type="SUPFAM" id="SSF51430">
    <property type="entry name" value="NAD(P)-linked oxidoreductase"/>
    <property type="match status" value="1"/>
</dbReference>
<dbReference type="GO" id="GO:0001522">
    <property type="term" value="P:pseudouridine synthesis"/>
    <property type="evidence" value="ECO:0007669"/>
    <property type="project" value="InterPro"/>
</dbReference>
<evidence type="ECO:0000256" key="1">
    <source>
        <dbReference type="ARBA" id="ARBA00004123"/>
    </source>
</evidence>
<dbReference type="EMBL" id="CAMXCT010000778">
    <property type="protein sequence ID" value="CAI3983116.1"/>
    <property type="molecule type" value="Genomic_DNA"/>
</dbReference>
<evidence type="ECO:0000256" key="8">
    <source>
        <dbReference type="SAM" id="MobiDB-lite"/>
    </source>
</evidence>
<dbReference type="SUPFAM" id="SSF48371">
    <property type="entry name" value="ARM repeat"/>
    <property type="match status" value="1"/>
</dbReference>
<dbReference type="Pfam" id="PF03810">
    <property type="entry name" value="IBN_N"/>
    <property type="match status" value="1"/>
</dbReference>
<dbReference type="Proteomes" id="UP001152797">
    <property type="component" value="Unassembled WGS sequence"/>
</dbReference>
<accession>A0A9P1C134</accession>
<dbReference type="SMART" id="SM00913">
    <property type="entry name" value="IBN_N"/>
    <property type="match status" value="1"/>
</dbReference>
<keyword evidence="7" id="KW-0539">Nucleus</keyword>
<evidence type="ECO:0000256" key="7">
    <source>
        <dbReference type="ARBA" id="ARBA00023242"/>
    </source>
</evidence>
<dbReference type="PROSITE" id="PS50166">
    <property type="entry name" value="IMPORTIN_B_NT"/>
    <property type="match status" value="1"/>
</dbReference>
<keyword evidence="4" id="KW-0963">Cytoplasm</keyword>
<dbReference type="PRINTS" id="PR00069">
    <property type="entry name" value="ALDKETRDTASE"/>
</dbReference>
<dbReference type="PROSITE" id="PS00063">
    <property type="entry name" value="ALDOKETO_REDUCTASE_3"/>
    <property type="match status" value="1"/>
</dbReference>
<evidence type="ECO:0000259" key="9">
    <source>
        <dbReference type="PROSITE" id="PS50166"/>
    </source>
</evidence>
<dbReference type="InterPro" id="IPR036812">
    <property type="entry name" value="NAD(P)_OxRdtase_dom_sf"/>
</dbReference>
<dbReference type="Pfam" id="PF00248">
    <property type="entry name" value="Aldo_ket_red"/>
    <property type="match status" value="1"/>
</dbReference>
<dbReference type="GO" id="GO:0005829">
    <property type="term" value="C:cytosol"/>
    <property type="evidence" value="ECO:0007669"/>
    <property type="project" value="TreeGrafter"/>
</dbReference>
<protein>
    <submittedName>
        <fullName evidence="11">Aldo-keto reductase Mvan_2161</fullName>
    </submittedName>
</protein>
<dbReference type="SUPFAM" id="SSF55120">
    <property type="entry name" value="Pseudouridine synthase"/>
    <property type="match status" value="1"/>
</dbReference>
<comment type="subcellular location">
    <subcellularLocation>
        <location evidence="2">Cytoplasm</location>
    </subcellularLocation>
    <subcellularLocation>
        <location evidence="1">Nucleus</location>
    </subcellularLocation>
</comment>
<dbReference type="EMBL" id="CAMXCT020000778">
    <property type="protein sequence ID" value="CAL1136491.1"/>
    <property type="molecule type" value="Genomic_DNA"/>
</dbReference>
<reference evidence="10" key="1">
    <citation type="submission" date="2022-10" db="EMBL/GenBank/DDBJ databases">
        <authorList>
            <person name="Chen Y."/>
            <person name="Dougan E. K."/>
            <person name="Chan C."/>
            <person name="Rhodes N."/>
            <person name="Thang M."/>
        </authorList>
    </citation>
    <scope>NUCLEOTIDE SEQUENCE</scope>
</reference>
<evidence type="ECO:0000256" key="4">
    <source>
        <dbReference type="ARBA" id="ARBA00022490"/>
    </source>
</evidence>
<dbReference type="GO" id="GO:0031267">
    <property type="term" value="F:small GTPase binding"/>
    <property type="evidence" value="ECO:0007669"/>
    <property type="project" value="InterPro"/>
</dbReference>
<evidence type="ECO:0000256" key="3">
    <source>
        <dbReference type="ARBA" id="ARBA00022448"/>
    </source>
</evidence>
<dbReference type="Pfam" id="PF08506">
    <property type="entry name" value="Cse1"/>
    <property type="match status" value="1"/>
</dbReference>
<dbReference type="GO" id="GO:0006606">
    <property type="term" value="P:protein import into nucleus"/>
    <property type="evidence" value="ECO:0007669"/>
    <property type="project" value="TreeGrafter"/>
</dbReference>
<dbReference type="Gene3D" id="1.25.10.10">
    <property type="entry name" value="Leucine-rich Repeat Variant"/>
    <property type="match status" value="1"/>
</dbReference>
<evidence type="ECO:0000313" key="12">
    <source>
        <dbReference type="Proteomes" id="UP001152797"/>
    </source>
</evidence>
<dbReference type="InterPro" id="IPR023210">
    <property type="entry name" value="NADP_OxRdtase_dom"/>
</dbReference>